<dbReference type="Pfam" id="PF00924">
    <property type="entry name" value="MS_channel_2nd"/>
    <property type="match status" value="1"/>
</dbReference>
<feature type="transmembrane region" description="Helical" evidence="7">
    <location>
        <begin position="92"/>
        <end position="124"/>
    </location>
</feature>
<evidence type="ECO:0000256" key="1">
    <source>
        <dbReference type="ARBA" id="ARBA00004651"/>
    </source>
</evidence>
<dbReference type="InterPro" id="IPR049278">
    <property type="entry name" value="MS_channel_C"/>
</dbReference>
<dbReference type="Gene3D" id="1.10.287.1260">
    <property type="match status" value="1"/>
</dbReference>
<reference evidence="10 11" key="1">
    <citation type="journal article" date="2014" name="Antonie Van Leeuwenhoek">
        <title>Hyphomonas beringensis sp. nov. and Hyphomonas chukchiensis sp. nov., isolated from surface seawater of the Bering Sea and Chukchi Sea.</title>
        <authorList>
            <person name="Li C."/>
            <person name="Lai Q."/>
            <person name="Li G."/>
            <person name="Dong C."/>
            <person name="Wang J."/>
            <person name="Liao Y."/>
            <person name="Shao Z."/>
        </authorList>
    </citation>
    <scope>NUCLEOTIDE SEQUENCE [LARGE SCALE GENOMIC DNA]</scope>
    <source>
        <strain evidence="10 11">25B14_1</strain>
    </source>
</reference>
<evidence type="ECO:0000313" key="11">
    <source>
        <dbReference type="Proteomes" id="UP000027037"/>
    </source>
</evidence>
<feature type="domain" description="Mechanosensitive ion channel MscS C-terminal" evidence="9">
    <location>
        <begin position="190"/>
        <end position="269"/>
    </location>
</feature>
<dbReference type="InterPro" id="IPR006685">
    <property type="entry name" value="MscS_channel_2nd"/>
</dbReference>
<dbReference type="AlphaFoldDB" id="A0A062UA68"/>
<keyword evidence="6 7" id="KW-0472">Membrane</keyword>
<evidence type="ECO:0000256" key="5">
    <source>
        <dbReference type="ARBA" id="ARBA00022989"/>
    </source>
</evidence>
<comment type="subunit">
    <text evidence="7">Homoheptamer.</text>
</comment>
<dbReference type="RefSeq" id="WP_034789773.1">
    <property type="nucleotide sequence ID" value="NZ_AWFF01000001.1"/>
</dbReference>
<keyword evidence="4 7" id="KW-0812">Transmembrane</keyword>
<evidence type="ECO:0000259" key="9">
    <source>
        <dbReference type="Pfam" id="PF21082"/>
    </source>
</evidence>
<feature type="transmembrane region" description="Helical" evidence="7">
    <location>
        <begin position="60"/>
        <end position="80"/>
    </location>
</feature>
<evidence type="ECO:0000256" key="3">
    <source>
        <dbReference type="ARBA" id="ARBA00022475"/>
    </source>
</evidence>
<dbReference type="GO" id="GO:0008381">
    <property type="term" value="F:mechanosensitive monoatomic ion channel activity"/>
    <property type="evidence" value="ECO:0007669"/>
    <property type="project" value="InterPro"/>
</dbReference>
<dbReference type="SUPFAM" id="SSF82689">
    <property type="entry name" value="Mechanosensitive channel protein MscS (YggB), C-terminal domain"/>
    <property type="match status" value="1"/>
</dbReference>
<dbReference type="EMBL" id="AWFF01000001">
    <property type="protein sequence ID" value="KCZ57246.1"/>
    <property type="molecule type" value="Genomic_DNA"/>
</dbReference>
<dbReference type="PANTHER" id="PTHR30221">
    <property type="entry name" value="SMALL-CONDUCTANCE MECHANOSENSITIVE CHANNEL"/>
    <property type="match status" value="1"/>
</dbReference>
<dbReference type="InterPro" id="IPR010920">
    <property type="entry name" value="LSM_dom_sf"/>
</dbReference>
<sequence length="294" mass="32147">MTWKTIESWEAHLHPDRWSGALIILAMFLIAGLLLSRILKRTILLIVARDHDNRLDRMSIAFLSKVASAFVWILVLMLYAHMIPALDKLATALLASVSVASVVFGLAAQSTLSNFVAGFSLIFYRPFRLGDKLQITAPGGVETGIVEDVSLGYTMLKTYDNRRVIISNASISSSTMINLSAKELRTMAMIPISIGYDSDIDKARALILEVAAGLPDIQEVLNCPVTNLGASSVDFSLRVWCADSTIAAGVKNTVLEAVKKRFDAAGIEIPYAYQNVVIKELPKSIEQEKSGETE</sequence>
<keyword evidence="7" id="KW-0406">Ion transport</keyword>
<keyword evidence="3" id="KW-1003">Cell membrane</keyword>
<keyword evidence="5 7" id="KW-1133">Transmembrane helix</keyword>
<dbReference type="InterPro" id="IPR011066">
    <property type="entry name" value="MscS_channel_C_sf"/>
</dbReference>
<keyword evidence="11" id="KW-1185">Reference proteome</keyword>
<evidence type="ECO:0000259" key="8">
    <source>
        <dbReference type="Pfam" id="PF00924"/>
    </source>
</evidence>
<protein>
    <recommendedName>
        <fullName evidence="7">Small-conductance mechanosensitive channel</fullName>
    </recommendedName>
</protein>
<proteinExistence type="inferred from homology"/>
<dbReference type="GO" id="GO:0005886">
    <property type="term" value="C:plasma membrane"/>
    <property type="evidence" value="ECO:0007669"/>
    <property type="project" value="UniProtKB-SubCell"/>
</dbReference>
<comment type="similarity">
    <text evidence="2 7">Belongs to the MscS (TC 1.A.23) family.</text>
</comment>
<comment type="function">
    <text evidence="7">Mechanosensitive channel that participates in the regulation of osmotic pressure changes within the cell, opening in response to stretch forces in the membrane lipid bilayer, without the need for other proteins. Contributes to normal resistance to hypoosmotic shock. Forms an ion channel of 1.0 nanosiemens conductance with a slight preference for anions.</text>
</comment>
<comment type="caution">
    <text evidence="10">The sequence shown here is derived from an EMBL/GenBank/DDBJ whole genome shotgun (WGS) entry which is preliminary data.</text>
</comment>
<dbReference type="eggNOG" id="COG0668">
    <property type="taxonomic scope" value="Bacteria"/>
</dbReference>
<dbReference type="InterPro" id="IPR023408">
    <property type="entry name" value="MscS_beta-dom_sf"/>
</dbReference>
<comment type="subcellular location">
    <subcellularLocation>
        <location evidence="7">Cell inner membrane</location>
        <topology evidence="7">Multi-pass membrane protein</topology>
    </subcellularLocation>
    <subcellularLocation>
        <location evidence="1">Cell membrane</location>
        <topology evidence="1">Multi-pass membrane protein</topology>
    </subcellularLocation>
</comment>
<evidence type="ECO:0000256" key="2">
    <source>
        <dbReference type="ARBA" id="ARBA00008017"/>
    </source>
</evidence>
<evidence type="ECO:0000256" key="7">
    <source>
        <dbReference type="RuleBase" id="RU369025"/>
    </source>
</evidence>
<dbReference type="Proteomes" id="UP000027037">
    <property type="component" value="Unassembled WGS sequence"/>
</dbReference>
<feature type="domain" description="Mechanosensitive ion channel MscS" evidence="8">
    <location>
        <begin position="111"/>
        <end position="180"/>
    </location>
</feature>
<keyword evidence="7" id="KW-0813">Transport</keyword>
<keyword evidence="7" id="KW-0997">Cell inner membrane</keyword>
<dbReference type="Pfam" id="PF21082">
    <property type="entry name" value="MS_channel_3rd"/>
    <property type="match status" value="1"/>
</dbReference>
<dbReference type="SUPFAM" id="SSF50182">
    <property type="entry name" value="Sm-like ribonucleoproteins"/>
    <property type="match status" value="1"/>
</dbReference>
<dbReference type="OrthoDB" id="9799209at2"/>
<gene>
    <name evidence="10" type="ORF">HY29_00550</name>
</gene>
<comment type="caution">
    <text evidence="7">Lacks conserved residue(s) required for the propagation of feature annotation.</text>
</comment>
<dbReference type="STRING" id="1280946.HY29_00550"/>
<dbReference type="Gene3D" id="3.30.70.100">
    <property type="match status" value="1"/>
</dbReference>
<evidence type="ECO:0000256" key="4">
    <source>
        <dbReference type="ARBA" id="ARBA00022692"/>
    </source>
</evidence>
<accession>A0A062UA68</accession>
<keyword evidence="7" id="KW-0407">Ion channel</keyword>
<dbReference type="InterPro" id="IPR045275">
    <property type="entry name" value="MscS_archaea/bacteria_type"/>
</dbReference>
<organism evidence="10 11">
    <name type="scientific">Hyphomonas beringensis</name>
    <dbReference type="NCBI Taxonomy" id="1280946"/>
    <lineage>
        <taxon>Bacteria</taxon>
        <taxon>Pseudomonadati</taxon>
        <taxon>Pseudomonadota</taxon>
        <taxon>Alphaproteobacteria</taxon>
        <taxon>Hyphomonadales</taxon>
        <taxon>Hyphomonadaceae</taxon>
        <taxon>Hyphomonas</taxon>
    </lineage>
</organism>
<feature type="transmembrane region" description="Helical" evidence="7">
    <location>
        <begin position="20"/>
        <end position="39"/>
    </location>
</feature>
<dbReference type="Gene3D" id="2.30.30.60">
    <property type="match status" value="1"/>
</dbReference>
<evidence type="ECO:0000256" key="6">
    <source>
        <dbReference type="ARBA" id="ARBA00023136"/>
    </source>
</evidence>
<dbReference type="PANTHER" id="PTHR30221:SF1">
    <property type="entry name" value="SMALL-CONDUCTANCE MECHANOSENSITIVE CHANNEL"/>
    <property type="match status" value="1"/>
</dbReference>
<dbReference type="PATRIC" id="fig|1280946.3.peg.107"/>
<evidence type="ECO:0000313" key="10">
    <source>
        <dbReference type="EMBL" id="KCZ57246.1"/>
    </source>
</evidence>
<name>A0A062UA68_9PROT</name>